<evidence type="ECO:0000259" key="1">
    <source>
        <dbReference type="Pfam" id="PF12728"/>
    </source>
</evidence>
<dbReference type="AlphaFoldDB" id="A0A1I6I6D6"/>
<feature type="domain" description="Helix-turn-helix" evidence="1">
    <location>
        <begin position="56"/>
        <end position="102"/>
    </location>
</feature>
<name>A0A1I6I6D6_9FLAO</name>
<dbReference type="SUPFAM" id="SSF46955">
    <property type="entry name" value="Putative DNA-binding domain"/>
    <property type="match status" value="1"/>
</dbReference>
<gene>
    <name evidence="2" type="ORF">SAMN04488010_1193</name>
</gene>
<accession>A0A1I6I6D6</accession>
<evidence type="ECO:0000313" key="2">
    <source>
        <dbReference type="EMBL" id="SFR62276.1"/>
    </source>
</evidence>
<evidence type="ECO:0000313" key="3">
    <source>
        <dbReference type="Proteomes" id="UP000199462"/>
    </source>
</evidence>
<protein>
    <submittedName>
        <fullName evidence="2">DNA binding domain-containing protein, excisionase family</fullName>
    </submittedName>
</protein>
<reference evidence="3" key="1">
    <citation type="submission" date="2016-10" db="EMBL/GenBank/DDBJ databases">
        <authorList>
            <person name="Varghese N."/>
            <person name="Submissions S."/>
        </authorList>
    </citation>
    <scope>NUCLEOTIDE SEQUENCE [LARGE SCALE GENOMIC DNA]</scope>
    <source>
        <strain evidence="3">DSM 19891</strain>
    </source>
</reference>
<dbReference type="Pfam" id="PF12728">
    <property type="entry name" value="HTH_17"/>
    <property type="match status" value="1"/>
</dbReference>
<dbReference type="InterPro" id="IPR041657">
    <property type="entry name" value="HTH_17"/>
</dbReference>
<dbReference type="InterPro" id="IPR009061">
    <property type="entry name" value="DNA-bd_dom_put_sf"/>
</dbReference>
<proteinExistence type="predicted"/>
<organism evidence="2 3">
    <name type="scientific">Maribacter stanieri</name>
    <dbReference type="NCBI Taxonomy" id="440514"/>
    <lineage>
        <taxon>Bacteria</taxon>
        <taxon>Pseudomonadati</taxon>
        <taxon>Bacteroidota</taxon>
        <taxon>Flavobacteriia</taxon>
        <taxon>Flavobacteriales</taxon>
        <taxon>Flavobacteriaceae</taxon>
        <taxon>Maribacter</taxon>
    </lineage>
</organism>
<keyword evidence="3" id="KW-1185">Reference proteome</keyword>
<sequence>MALLRALTHPFCSRLSLMTKVMLSTLELSDIKKVVEEALENKLKNLNQPEKESLKLLSRKDTAELLCISLPTLHDWTKTGIVKAHRIGNRILYKLDEVTQALKSIQTSNGRGLSC</sequence>
<dbReference type="Proteomes" id="UP000199462">
    <property type="component" value="Unassembled WGS sequence"/>
</dbReference>
<dbReference type="EMBL" id="FOYX01000001">
    <property type="protein sequence ID" value="SFR62276.1"/>
    <property type="molecule type" value="Genomic_DNA"/>
</dbReference>
<dbReference type="STRING" id="440514.SAMN04488010_1193"/>